<proteinExistence type="predicted"/>
<evidence type="ECO:0000313" key="1">
    <source>
        <dbReference type="EMBL" id="KZV52489.1"/>
    </source>
</evidence>
<sequence>MHHYLQNKLVQRGALSKKPSKSLLKLFEGGDRSVGDLLDFYCDLCSRIQARVLYSKKPSKSLLKLFEGGDRSVGDLLDFYCDLCSRIQAMLYSAVGSCCMVYVHQLLHCLSSADALLVVSGCIVVHQLLYSLSSAVALIRVTVELSVVLQRNPLKFQNIIEHRKPVNRTREK</sequence>
<accession>A0A2Z7D2E3</accession>
<evidence type="ECO:0000313" key="2">
    <source>
        <dbReference type="Proteomes" id="UP000250235"/>
    </source>
</evidence>
<keyword evidence="2" id="KW-1185">Reference proteome</keyword>
<organism evidence="1 2">
    <name type="scientific">Dorcoceras hygrometricum</name>
    <dbReference type="NCBI Taxonomy" id="472368"/>
    <lineage>
        <taxon>Eukaryota</taxon>
        <taxon>Viridiplantae</taxon>
        <taxon>Streptophyta</taxon>
        <taxon>Embryophyta</taxon>
        <taxon>Tracheophyta</taxon>
        <taxon>Spermatophyta</taxon>
        <taxon>Magnoliopsida</taxon>
        <taxon>eudicotyledons</taxon>
        <taxon>Gunneridae</taxon>
        <taxon>Pentapetalae</taxon>
        <taxon>asterids</taxon>
        <taxon>lamiids</taxon>
        <taxon>Lamiales</taxon>
        <taxon>Gesneriaceae</taxon>
        <taxon>Didymocarpoideae</taxon>
        <taxon>Trichosporeae</taxon>
        <taxon>Loxocarpinae</taxon>
        <taxon>Dorcoceras</taxon>
    </lineage>
</organism>
<dbReference type="Proteomes" id="UP000250235">
    <property type="component" value="Unassembled WGS sequence"/>
</dbReference>
<protein>
    <submittedName>
        <fullName evidence="1">Uncharacterized protein</fullName>
    </submittedName>
</protein>
<reference evidence="1 2" key="1">
    <citation type="journal article" date="2015" name="Proc. Natl. Acad. Sci. U.S.A.">
        <title>The resurrection genome of Boea hygrometrica: A blueprint for survival of dehydration.</title>
        <authorList>
            <person name="Xiao L."/>
            <person name="Yang G."/>
            <person name="Zhang L."/>
            <person name="Yang X."/>
            <person name="Zhao S."/>
            <person name="Ji Z."/>
            <person name="Zhou Q."/>
            <person name="Hu M."/>
            <person name="Wang Y."/>
            <person name="Chen M."/>
            <person name="Xu Y."/>
            <person name="Jin H."/>
            <person name="Xiao X."/>
            <person name="Hu G."/>
            <person name="Bao F."/>
            <person name="Hu Y."/>
            <person name="Wan P."/>
            <person name="Li L."/>
            <person name="Deng X."/>
            <person name="Kuang T."/>
            <person name="Xiang C."/>
            <person name="Zhu J.K."/>
            <person name="Oliver M.J."/>
            <person name="He Y."/>
        </authorList>
    </citation>
    <scope>NUCLEOTIDE SEQUENCE [LARGE SCALE GENOMIC DNA]</scope>
    <source>
        <strain evidence="2">cv. XS01</strain>
    </source>
</reference>
<dbReference type="EMBL" id="KQ991054">
    <property type="protein sequence ID" value="KZV52489.1"/>
    <property type="molecule type" value="Genomic_DNA"/>
</dbReference>
<dbReference type="AlphaFoldDB" id="A0A2Z7D2E3"/>
<gene>
    <name evidence="1" type="ORF">F511_32348</name>
</gene>
<name>A0A2Z7D2E3_9LAMI</name>